<dbReference type="EMBL" id="LAZR01004697">
    <property type="protein sequence ID" value="KKN06392.1"/>
    <property type="molecule type" value="Genomic_DNA"/>
</dbReference>
<sequence>MSERKRVVRTIVIEGDSDWVDRSIERSIVSGEGYVLRTIHGFVKCISLSSIELSEEENEKHIKEREEDQEKNNA</sequence>
<dbReference type="AlphaFoldDB" id="A0A0F9N3R1"/>
<proteinExistence type="predicted"/>
<gene>
    <name evidence="2" type="ORF">LCGC14_1077790</name>
</gene>
<reference evidence="2" key="1">
    <citation type="journal article" date="2015" name="Nature">
        <title>Complex archaea that bridge the gap between prokaryotes and eukaryotes.</title>
        <authorList>
            <person name="Spang A."/>
            <person name="Saw J.H."/>
            <person name="Jorgensen S.L."/>
            <person name="Zaremba-Niedzwiedzka K."/>
            <person name="Martijn J."/>
            <person name="Lind A.E."/>
            <person name="van Eijk R."/>
            <person name="Schleper C."/>
            <person name="Guy L."/>
            <person name="Ettema T.J."/>
        </authorList>
    </citation>
    <scope>NUCLEOTIDE SEQUENCE</scope>
</reference>
<feature type="compositionally biased region" description="Basic and acidic residues" evidence="1">
    <location>
        <begin position="58"/>
        <end position="74"/>
    </location>
</feature>
<organism evidence="2">
    <name type="scientific">marine sediment metagenome</name>
    <dbReference type="NCBI Taxonomy" id="412755"/>
    <lineage>
        <taxon>unclassified sequences</taxon>
        <taxon>metagenomes</taxon>
        <taxon>ecological metagenomes</taxon>
    </lineage>
</organism>
<feature type="region of interest" description="Disordered" evidence="1">
    <location>
        <begin position="53"/>
        <end position="74"/>
    </location>
</feature>
<name>A0A0F9N3R1_9ZZZZ</name>
<evidence type="ECO:0000256" key="1">
    <source>
        <dbReference type="SAM" id="MobiDB-lite"/>
    </source>
</evidence>
<comment type="caution">
    <text evidence="2">The sequence shown here is derived from an EMBL/GenBank/DDBJ whole genome shotgun (WGS) entry which is preliminary data.</text>
</comment>
<protein>
    <submittedName>
        <fullName evidence="2">Uncharacterized protein</fullName>
    </submittedName>
</protein>
<evidence type="ECO:0000313" key="2">
    <source>
        <dbReference type="EMBL" id="KKN06392.1"/>
    </source>
</evidence>
<accession>A0A0F9N3R1</accession>